<evidence type="ECO:0000256" key="2">
    <source>
        <dbReference type="ARBA" id="ARBA00022485"/>
    </source>
</evidence>
<gene>
    <name evidence="7" type="ORF">CL6EHI_159640</name>
</gene>
<evidence type="ECO:0000256" key="1">
    <source>
        <dbReference type="ARBA" id="ARBA00006596"/>
    </source>
</evidence>
<reference evidence="7 8" key="1">
    <citation type="submission" date="2016-05" db="EMBL/GenBank/DDBJ databases">
        <title>First whole genome sequencing of Entamoeba histolytica HM1:IMSS-clone-6.</title>
        <authorList>
            <person name="Mukherjee Avik.K."/>
            <person name="Izumyama S."/>
            <person name="Nakada-Tsukui K."/>
            <person name="Nozaki T."/>
        </authorList>
    </citation>
    <scope>NUCLEOTIDE SEQUENCE [LARGE SCALE GENOMIC DNA]</scope>
    <source>
        <strain evidence="7 8">HM1:IMSS clone 6</strain>
    </source>
</reference>
<evidence type="ECO:0000313" key="7">
    <source>
        <dbReference type="EMBL" id="GAT93299.1"/>
    </source>
</evidence>
<sequence length="398" mass="45039">MSLSVGLQIAGVDDYIQQNLVCVMPLKETPPQEHKGAAKISLGGPEEGNELPKLTKVTVRLEDCLACSGCITSAETVLIEQQGLPEFRKNIKELSQRKKVICTIADECIASMSVVHNQPFNVVWTRVEKALKKEGVDELRDLSQAQDISLFGIYDEFKEYQKMNKVLLTSTCPGWVCYSEKMQGKWMFEYMSKVASSMTIAGMIMKKQNSEIYHVSIQMCFDKKLEATKTYNNIHVIDCVLTTSEIDSIIDWNEPINEITSTRMKGFISSPAQYIALMEQKKEPFKVTRNKDFLENDGIAIANGFRNIQNVVRFVKSKTKLQFIEVEACPGGCICGGGQIKCSPKEKDERVKKMMEILEPKVVDEKNKSIYESIKDSIKLTFIDRKESAQENALHLNW</sequence>
<organism evidence="7 8">
    <name type="scientific">Entamoeba histolytica</name>
    <dbReference type="NCBI Taxonomy" id="5759"/>
    <lineage>
        <taxon>Eukaryota</taxon>
        <taxon>Amoebozoa</taxon>
        <taxon>Evosea</taxon>
        <taxon>Archamoebae</taxon>
        <taxon>Mastigamoebida</taxon>
        <taxon>Entamoebidae</taxon>
        <taxon>Entamoeba</taxon>
    </lineage>
</organism>
<dbReference type="OMA" id="PCTAKIF"/>
<name>A0A5K1UUS2_ENTHI</name>
<evidence type="ECO:0000259" key="6">
    <source>
        <dbReference type="Pfam" id="PF02906"/>
    </source>
</evidence>
<dbReference type="GO" id="GO:0046872">
    <property type="term" value="F:metal ion binding"/>
    <property type="evidence" value="ECO:0007669"/>
    <property type="project" value="UniProtKB-KW"/>
</dbReference>
<dbReference type="Gene3D" id="3.40.950.10">
    <property type="entry name" value="Fe-only Hydrogenase (Larger Subunit), Chain L, domain 3"/>
    <property type="match status" value="1"/>
</dbReference>
<protein>
    <submittedName>
        <fullName evidence="7">Iron hydrogenase putative</fullName>
    </submittedName>
</protein>
<comment type="similarity">
    <text evidence="1">Belongs to the NARF family.</text>
</comment>
<evidence type="ECO:0000256" key="4">
    <source>
        <dbReference type="ARBA" id="ARBA00023004"/>
    </source>
</evidence>
<keyword evidence="5" id="KW-0411">Iron-sulfur</keyword>
<dbReference type="VEuPathDB" id="AmoebaDB:EHI7A_190730"/>
<keyword evidence="3" id="KW-0479">Metal-binding</keyword>
<evidence type="ECO:0000256" key="3">
    <source>
        <dbReference type="ARBA" id="ARBA00022723"/>
    </source>
</evidence>
<accession>A0A5K1UUS2</accession>
<dbReference type="VEuPathDB" id="AmoebaDB:EHI_159640"/>
<dbReference type="SUPFAM" id="SSF53920">
    <property type="entry name" value="Fe-only hydrogenase"/>
    <property type="match status" value="1"/>
</dbReference>
<comment type="caution">
    <text evidence="7">The sequence shown here is derived from an EMBL/GenBank/DDBJ whole genome shotgun (WGS) entry which is preliminary data.</text>
</comment>
<evidence type="ECO:0000313" key="8">
    <source>
        <dbReference type="Proteomes" id="UP000078387"/>
    </source>
</evidence>
<dbReference type="VEuPathDB" id="AmoebaDB:EHI8A_228480"/>
<dbReference type="FunFam" id="3.30.70.20:FF:000042">
    <property type="entry name" value="Cytosolic Fe-S cluster assembly factor NAR1"/>
    <property type="match status" value="1"/>
</dbReference>
<dbReference type="AlphaFoldDB" id="A0A5K1UUS2"/>
<dbReference type="Pfam" id="PF02906">
    <property type="entry name" value="Fe_hyd_lg_C"/>
    <property type="match status" value="1"/>
</dbReference>
<dbReference type="InterPro" id="IPR004108">
    <property type="entry name" value="Fe_hydrogenase_lsu_C"/>
</dbReference>
<dbReference type="VEuPathDB" id="AmoebaDB:KM1_133280"/>
<dbReference type="InterPro" id="IPR050340">
    <property type="entry name" value="Cytosolic_Fe-S_CAF"/>
</dbReference>
<keyword evidence="2" id="KW-0004">4Fe-4S</keyword>
<feature type="domain" description="Iron hydrogenase large subunit C-terminal" evidence="6">
    <location>
        <begin position="98"/>
        <end position="337"/>
    </location>
</feature>
<dbReference type="InterPro" id="IPR009016">
    <property type="entry name" value="Fe_hydrogenase"/>
</dbReference>
<evidence type="ECO:0000256" key="5">
    <source>
        <dbReference type="ARBA" id="ARBA00023014"/>
    </source>
</evidence>
<dbReference type="VEuPathDB" id="AmoebaDB:EHI5A_072460"/>
<dbReference type="FunFam" id="3.40.950.10:FF:000017">
    <property type="match status" value="1"/>
</dbReference>
<dbReference type="GO" id="GO:0051539">
    <property type="term" value="F:4 iron, 4 sulfur cluster binding"/>
    <property type="evidence" value="ECO:0007669"/>
    <property type="project" value="UniProtKB-KW"/>
</dbReference>
<dbReference type="Proteomes" id="UP000078387">
    <property type="component" value="Unassembled WGS sequence"/>
</dbReference>
<proteinExistence type="inferred from homology"/>
<keyword evidence="4" id="KW-0408">Iron</keyword>
<dbReference type="EMBL" id="BDEQ01000001">
    <property type="protein sequence ID" value="GAT93299.1"/>
    <property type="molecule type" value="Genomic_DNA"/>
</dbReference>
<dbReference type="PANTHER" id="PTHR11615">
    <property type="entry name" value="NITRATE, FORMATE, IRON DEHYDROGENASE"/>
    <property type="match status" value="1"/>
</dbReference>